<comment type="caution">
    <text evidence="3">The sequence shown here is derived from an EMBL/GenBank/DDBJ whole genome shotgun (WGS) entry which is preliminary data.</text>
</comment>
<proteinExistence type="predicted"/>
<organism evidence="3 4">
    <name type="scientific">Quercus rubra</name>
    <name type="common">Northern red oak</name>
    <name type="synonym">Quercus borealis</name>
    <dbReference type="NCBI Taxonomy" id="3512"/>
    <lineage>
        <taxon>Eukaryota</taxon>
        <taxon>Viridiplantae</taxon>
        <taxon>Streptophyta</taxon>
        <taxon>Embryophyta</taxon>
        <taxon>Tracheophyta</taxon>
        <taxon>Spermatophyta</taxon>
        <taxon>Magnoliopsida</taxon>
        <taxon>eudicotyledons</taxon>
        <taxon>Gunneridae</taxon>
        <taxon>Pentapetalae</taxon>
        <taxon>rosids</taxon>
        <taxon>fabids</taxon>
        <taxon>Fagales</taxon>
        <taxon>Fagaceae</taxon>
        <taxon>Quercus</taxon>
    </lineage>
</organism>
<dbReference type="SMART" id="SM00248">
    <property type="entry name" value="ANK"/>
    <property type="match status" value="5"/>
</dbReference>
<dbReference type="PANTHER" id="PTHR24177">
    <property type="entry name" value="CASKIN"/>
    <property type="match status" value="1"/>
</dbReference>
<feature type="transmembrane region" description="Helical" evidence="1">
    <location>
        <begin position="459"/>
        <end position="481"/>
    </location>
</feature>
<feature type="non-terminal residue" evidence="3">
    <location>
        <position position="1"/>
    </location>
</feature>
<dbReference type="Proteomes" id="UP001324115">
    <property type="component" value="Unassembled WGS sequence"/>
</dbReference>
<dbReference type="Pfam" id="PF12796">
    <property type="entry name" value="Ank_2"/>
    <property type="match status" value="1"/>
</dbReference>
<keyword evidence="1" id="KW-0812">Transmembrane</keyword>
<dbReference type="GO" id="GO:0016020">
    <property type="term" value="C:membrane"/>
    <property type="evidence" value="ECO:0007669"/>
    <property type="project" value="TreeGrafter"/>
</dbReference>
<evidence type="ECO:0000256" key="1">
    <source>
        <dbReference type="SAM" id="Phobius"/>
    </source>
</evidence>
<dbReference type="InterPro" id="IPR026961">
    <property type="entry name" value="PGG_dom"/>
</dbReference>
<dbReference type="EMBL" id="JAXUIC010000011">
    <property type="protein sequence ID" value="KAK4564390.1"/>
    <property type="molecule type" value="Genomic_DNA"/>
</dbReference>
<evidence type="ECO:0000313" key="4">
    <source>
        <dbReference type="Proteomes" id="UP001324115"/>
    </source>
</evidence>
<name>A0AAN7E6Y4_QUERU</name>
<dbReference type="SUPFAM" id="SSF48403">
    <property type="entry name" value="Ankyrin repeat"/>
    <property type="match status" value="1"/>
</dbReference>
<accession>A0AAN7E6Y4</accession>
<feature type="domain" description="PGG" evidence="2">
    <location>
        <begin position="366"/>
        <end position="479"/>
    </location>
</feature>
<dbReference type="Pfam" id="PF13962">
    <property type="entry name" value="PGG"/>
    <property type="match status" value="1"/>
</dbReference>
<evidence type="ECO:0000313" key="3">
    <source>
        <dbReference type="EMBL" id="KAK4564390.1"/>
    </source>
</evidence>
<feature type="transmembrane region" description="Helical" evidence="1">
    <location>
        <begin position="487"/>
        <end position="506"/>
    </location>
</feature>
<dbReference type="AlphaFoldDB" id="A0AAN7E6Y4"/>
<evidence type="ECO:0000259" key="2">
    <source>
        <dbReference type="Pfam" id="PF13962"/>
    </source>
</evidence>
<dbReference type="InterPro" id="IPR002110">
    <property type="entry name" value="Ankyrin_rpt"/>
</dbReference>
<feature type="transmembrane region" description="Helical" evidence="1">
    <location>
        <begin position="371"/>
        <end position="392"/>
    </location>
</feature>
<keyword evidence="1" id="KW-0472">Membrane</keyword>
<dbReference type="InterPro" id="IPR036770">
    <property type="entry name" value="Ankyrin_rpt-contain_sf"/>
</dbReference>
<dbReference type="Gene3D" id="1.25.40.20">
    <property type="entry name" value="Ankyrin repeat-containing domain"/>
    <property type="match status" value="1"/>
</dbReference>
<gene>
    <name evidence="3" type="ORF">RGQ29_006452</name>
</gene>
<keyword evidence="1" id="KW-1133">Transmembrane helix</keyword>
<sequence>PKVNEYHELYQAAKNGKWRVAKDILRKYQRTIRLSITKSRVSALHIAFASKHEAFIKEVLRILTVEDLEQKNIDGDTALCFAAKLGIVTIAEEMVNMNNRLPLIRSSEGRTPLCMAVLFGHRDMARYLCTVTCLGSLKSNEFKEILVATITYDIYDIALHLLKTNETIFWYGNNESAALSIKREIKAAALLELARKPFAIGSKGQLSLWKRCLNFSQKSLYIIPRNLLFDAAKFGNAEFINILIRTYPHLVWKTDDFHRSLFHIAVIYRQESVFNLIYDIVVVKEIILTYVDAYKQNILHLAGKLSAPSLLNLVPGAALQMRREMLWFKELEKIVPPSYLTMKNSNNLTPWELFTIEHENLRVEGEKWMKVTVNFYIVVATLITGVAFAAAFTVPGGSNPDTGSPILLKSVWFRVFFISDAIALLSSSTSILLFLSILSSRFKEIDFLVSLPSKLELGVSALFSSIAATLVAFITTCFLVFKSEMKWLPIVIIALAGIPMTLFFWLHYQHWVDIMHSAYWFRLLSRKIKLRI</sequence>
<feature type="transmembrane region" description="Helical" evidence="1">
    <location>
        <begin position="412"/>
        <end position="438"/>
    </location>
</feature>
<reference evidence="3 4" key="1">
    <citation type="journal article" date="2023" name="G3 (Bethesda)">
        <title>A haplotype-resolved chromosome-scale genome for Quercus rubra L. provides insights into the genetics of adaptive traits for red oak species.</title>
        <authorList>
            <person name="Kapoor B."/>
            <person name="Jenkins J."/>
            <person name="Schmutz J."/>
            <person name="Zhebentyayeva T."/>
            <person name="Kuelheim C."/>
            <person name="Coggeshall M."/>
            <person name="Heim C."/>
            <person name="Lasky J.R."/>
            <person name="Leites L."/>
            <person name="Islam-Faridi N."/>
            <person name="Romero-Severson J."/>
            <person name="DeLeo V.L."/>
            <person name="Lucas S.M."/>
            <person name="Lazic D."/>
            <person name="Gailing O."/>
            <person name="Carlson J."/>
            <person name="Staton M."/>
        </authorList>
    </citation>
    <scope>NUCLEOTIDE SEQUENCE [LARGE SCALE GENOMIC DNA]</scope>
    <source>
        <strain evidence="3">Pseudo-F2</strain>
    </source>
</reference>
<keyword evidence="4" id="KW-1185">Reference proteome</keyword>
<protein>
    <recommendedName>
        <fullName evidence="2">PGG domain-containing protein</fullName>
    </recommendedName>
</protein>
<dbReference type="PANTHER" id="PTHR24177:SF292">
    <property type="entry name" value="ANKYRIN REPEAT FAMILY PROTEIN-RELATED"/>
    <property type="match status" value="1"/>
</dbReference>